<evidence type="ECO:0000313" key="3">
    <source>
        <dbReference type="EMBL" id="SRX82523.1"/>
    </source>
</evidence>
<dbReference type="PANTHER" id="PTHR11839">
    <property type="entry name" value="UDP/ADP-SUGAR PYROPHOSPHATASE"/>
    <property type="match status" value="1"/>
</dbReference>
<dbReference type="GO" id="GO:0005829">
    <property type="term" value="C:cytosol"/>
    <property type="evidence" value="ECO:0007669"/>
    <property type="project" value="TreeGrafter"/>
</dbReference>
<dbReference type="InterPro" id="IPR015797">
    <property type="entry name" value="NUDIX_hydrolase-like_dom_sf"/>
</dbReference>
<dbReference type="STRING" id="39692.BST38_19575"/>
<evidence type="ECO:0000259" key="2">
    <source>
        <dbReference type="PROSITE" id="PS51462"/>
    </source>
</evidence>
<dbReference type="PROSITE" id="PS51462">
    <property type="entry name" value="NUDIX"/>
    <property type="match status" value="1"/>
</dbReference>
<feature type="domain" description="Nudix hydrolase" evidence="2">
    <location>
        <begin position="46"/>
        <end position="177"/>
    </location>
</feature>
<dbReference type="InterPro" id="IPR000086">
    <property type="entry name" value="NUDIX_hydrolase_dom"/>
</dbReference>
<accession>A0A375YN57</accession>
<dbReference type="Gene3D" id="3.90.79.10">
    <property type="entry name" value="Nucleoside Triphosphate Pyrophosphohydrolase"/>
    <property type="match status" value="1"/>
</dbReference>
<name>A0A375YN57_MYCPF</name>
<protein>
    <submittedName>
        <fullName evidence="3">NUDIX hydrolase [Mycobacterium tuberculosis H37Rv]</fullName>
    </submittedName>
</protein>
<dbReference type="Pfam" id="PF00293">
    <property type="entry name" value="NUDIX"/>
    <property type="match status" value="1"/>
</dbReference>
<keyword evidence="4" id="KW-1185">Reference proteome</keyword>
<sequence length="211" mass="22820">MAEDDPGTHEFSTASSETLHVGKILALRADEVRMPGGGTARREVVEHFGAVAVVALDEDGRVVLVHQYRHPFGRRLWELPAGLLDFGGEEPHVTAARELVEEVGLAAREWHTLVDTASAPGFCDESVRIFLATGLSEVERPEAHDEEADLTVTRVDLADAVARVYSGDIVNSIAVAGILAAHALPDPSSLRPVDAPWVDRPRAFARRIGHT</sequence>
<keyword evidence="1 3" id="KW-0378">Hydrolase</keyword>
<proteinExistence type="predicted"/>
<dbReference type="GO" id="GO:0019693">
    <property type="term" value="P:ribose phosphate metabolic process"/>
    <property type="evidence" value="ECO:0007669"/>
    <property type="project" value="TreeGrafter"/>
</dbReference>
<evidence type="ECO:0000256" key="1">
    <source>
        <dbReference type="ARBA" id="ARBA00022801"/>
    </source>
</evidence>
<dbReference type="GO" id="GO:0016787">
    <property type="term" value="F:hydrolase activity"/>
    <property type="evidence" value="ECO:0007669"/>
    <property type="project" value="UniProtKB-KW"/>
</dbReference>
<evidence type="ECO:0000313" key="4">
    <source>
        <dbReference type="Proteomes" id="UP000252008"/>
    </source>
</evidence>
<dbReference type="EMBL" id="UEGS01000001">
    <property type="protein sequence ID" value="SRX82523.1"/>
    <property type="molecule type" value="Genomic_DNA"/>
</dbReference>
<dbReference type="AlphaFoldDB" id="A0A375YN57"/>
<dbReference type="CDD" id="cd24158">
    <property type="entry name" value="NUDIX_ADPRase_Rv1700"/>
    <property type="match status" value="1"/>
</dbReference>
<dbReference type="RefSeq" id="WP_083145117.1">
    <property type="nucleotide sequence ID" value="NZ_MVID01000019.1"/>
</dbReference>
<dbReference type="PANTHER" id="PTHR11839:SF31">
    <property type="entry name" value="ADP-RIBOSE PYROPHOSPHATASE"/>
    <property type="match status" value="1"/>
</dbReference>
<reference evidence="3 4" key="1">
    <citation type="submission" date="2018-05" db="EMBL/GenBank/DDBJ databases">
        <authorList>
            <consortium name="IHU Genomes"/>
        </authorList>
    </citation>
    <scope>NUCLEOTIDE SEQUENCE [LARGE SCALE GENOMIC DNA]</scope>
    <source>
        <strain evidence="3 4">P7335</strain>
    </source>
</reference>
<organism evidence="3 4">
    <name type="scientific">Mycolicibacterium parafortuitum</name>
    <name type="common">Mycobacterium parafortuitum</name>
    <dbReference type="NCBI Taxonomy" id="39692"/>
    <lineage>
        <taxon>Bacteria</taxon>
        <taxon>Bacillati</taxon>
        <taxon>Actinomycetota</taxon>
        <taxon>Actinomycetes</taxon>
        <taxon>Mycobacteriales</taxon>
        <taxon>Mycobacteriaceae</taxon>
        <taxon>Mycolicibacterium</taxon>
    </lineage>
</organism>
<dbReference type="GO" id="GO:0006753">
    <property type="term" value="P:nucleoside phosphate metabolic process"/>
    <property type="evidence" value="ECO:0007669"/>
    <property type="project" value="TreeGrafter"/>
</dbReference>
<dbReference type="SUPFAM" id="SSF55811">
    <property type="entry name" value="Nudix"/>
    <property type="match status" value="1"/>
</dbReference>
<dbReference type="Proteomes" id="UP000252008">
    <property type="component" value="Unassembled WGS sequence"/>
</dbReference>
<gene>
    <name evidence="3" type="ORF">MPP7335_04284</name>
</gene>